<keyword evidence="4" id="KW-1185">Reference proteome</keyword>
<dbReference type="Gene3D" id="2.40.160.180">
    <property type="entry name" value="Carbohydrate-selective porin OprB"/>
    <property type="match status" value="1"/>
</dbReference>
<protein>
    <submittedName>
        <fullName evidence="3">Porin</fullName>
    </submittedName>
</protein>
<dbReference type="Proteomes" id="UP000188604">
    <property type="component" value="Chromosome"/>
</dbReference>
<dbReference type="GO" id="GO:0015288">
    <property type="term" value="F:porin activity"/>
    <property type="evidence" value="ECO:0007669"/>
    <property type="project" value="InterPro"/>
</dbReference>
<evidence type="ECO:0000256" key="1">
    <source>
        <dbReference type="ARBA" id="ARBA00008769"/>
    </source>
</evidence>
<dbReference type="Pfam" id="PF04966">
    <property type="entry name" value="OprB"/>
    <property type="match status" value="1"/>
</dbReference>
<dbReference type="PANTHER" id="PTHR37944">
    <property type="entry name" value="PORIN B"/>
    <property type="match status" value="1"/>
</dbReference>
<dbReference type="InterPro" id="IPR052932">
    <property type="entry name" value="OprB_Porin"/>
</dbReference>
<dbReference type="GO" id="GO:0008643">
    <property type="term" value="P:carbohydrate transport"/>
    <property type="evidence" value="ECO:0007669"/>
    <property type="project" value="InterPro"/>
</dbReference>
<reference evidence="3 4" key="1">
    <citation type="submission" date="2016-03" db="EMBL/GenBank/DDBJ databases">
        <title>Acetic acid bacteria sequencing.</title>
        <authorList>
            <person name="Brandt J."/>
            <person name="Jakob F."/>
            <person name="Vogel R.F."/>
        </authorList>
    </citation>
    <scope>NUCLEOTIDE SEQUENCE [LARGE SCALE GENOMIC DNA]</scope>
    <source>
        <strain evidence="3 4">NBRC 101099</strain>
    </source>
</reference>
<dbReference type="InterPro" id="IPR007049">
    <property type="entry name" value="Carb-sel_porin_OprB"/>
</dbReference>
<dbReference type="OrthoDB" id="177316at2"/>
<sequence length="412" mass="45305">MYQPWGDLLKKWNKKGIGLVFDYTSESALALDGGNAGDAGYAHQIGAELDIDWERLIGWKGFRSHAVVVNRAGHNMATDFGDRSLNGFQEIYGGGGNVGVKLVYVYGTQDLLGGRVQIAFGKMSVNTDFSASPLYCTFMNKSICGNPKSLTRGDSGFGTYPGSTYGTRVRVWPLHGVYAQFGLYGTNPDLSSNAYDRSGWNFSTNRYTGMYIPVEVGLIPSFGPHNLVGHYKLGVAYDTANYADNLYDVDGGFLALTHRSARQDNGKTQLWIEGDQMLVRNGSGPLHGLYVMAGLVRNTPQSSPYLYQYYAGFVDRGPVPWRPKDTFGIIMTRATASPDLVATQRIDYALGKKLPANATYPQSHLTVLEVSYNIHACEGLSIQPDFQRIMRPNLQRNKASIDALGLKIHAVF</sequence>
<dbReference type="EMBL" id="CP014691">
    <property type="protein sequence ID" value="AQS89502.1"/>
    <property type="molecule type" value="Genomic_DNA"/>
</dbReference>
<dbReference type="GO" id="GO:0016020">
    <property type="term" value="C:membrane"/>
    <property type="evidence" value="ECO:0007669"/>
    <property type="project" value="InterPro"/>
</dbReference>
<evidence type="ECO:0000313" key="4">
    <source>
        <dbReference type="Proteomes" id="UP000188604"/>
    </source>
</evidence>
<accession>A0A1U9KUR8</accession>
<evidence type="ECO:0000256" key="2">
    <source>
        <dbReference type="RuleBase" id="RU363072"/>
    </source>
</evidence>
<dbReference type="AlphaFoldDB" id="A0A1U9KUR8"/>
<name>A0A1U9KUR8_9PROT</name>
<comment type="similarity">
    <text evidence="1 2">Belongs to the OprB family.</text>
</comment>
<dbReference type="KEGG" id="nch:A0U93_12380"/>
<evidence type="ECO:0000313" key="3">
    <source>
        <dbReference type="EMBL" id="AQS89502.1"/>
    </source>
</evidence>
<dbReference type="InterPro" id="IPR038673">
    <property type="entry name" value="OprB_sf"/>
</dbReference>
<gene>
    <name evidence="3" type="ORF">A0U93_12380</name>
</gene>
<dbReference type="STRING" id="320497.A0U93_12380"/>
<organism evidence="3 4">
    <name type="scientific">Neoasaia chiangmaiensis</name>
    <dbReference type="NCBI Taxonomy" id="320497"/>
    <lineage>
        <taxon>Bacteria</taxon>
        <taxon>Pseudomonadati</taxon>
        <taxon>Pseudomonadota</taxon>
        <taxon>Alphaproteobacteria</taxon>
        <taxon>Acetobacterales</taxon>
        <taxon>Acetobacteraceae</taxon>
        <taxon>Neoasaia</taxon>
    </lineage>
</organism>
<proteinExistence type="inferred from homology"/>
<dbReference type="PANTHER" id="PTHR37944:SF1">
    <property type="entry name" value="PORIN B"/>
    <property type="match status" value="1"/>
</dbReference>